<sequence length="433" mass="48545">MRIAYLTGEYPRATDTFIQREVANLRSMGADVDTFSIRRTSDEHIVGEEQKIERDRTFYILPTNIINLTLAHLNLLFSSPKKYLATIKLAWSTSQPGLRGLFYQFFYFLEAAIVAYQIKQRQIEHLHNHIAEASGTVAMLAAKMGNFSYSFTLHGPGIFFKPYQWRLDEKIKQALFVCCISNYARSQGMIFAPTEKWNRMHIIHCGVDPYLFDVVSHQQPGKRLLYVGRIAAAKGLPILLESLIILKKQHPDILLTVVGDGSDRKDLEAMTGELGLSQNVDFVGYKSQTEVRKYFQETDVFVMSSFAEGIPVVLMEAMAAGVPVVATQIAGISELVEDGINGYLVPPGESHLLTIRIEELLKDCELRTKFGTAGRAKVEKDFNVQHEAARLYQVMNSALQNQVESIRPTYQGKCISLASSSTTTASVYSGIHS</sequence>
<reference evidence="2 3" key="1">
    <citation type="submission" date="2017-06" db="EMBL/GenBank/DDBJ databases">
        <title>Genome sequencing of cyanobaciteial culture collection at National Institute for Environmental Studies (NIES).</title>
        <authorList>
            <person name="Hirose Y."/>
            <person name="Shimura Y."/>
            <person name="Fujisawa T."/>
            <person name="Nakamura Y."/>
            <person name="Kawachi M."/>
        </authorList>
    </citation>
    <scope>NUCLEOTIDE SEQUENCE [LARGE SCALE GENOMIC DNA]</scope>
    <source>
        <strain evidence="2 3">NIES-267</strain>
    </source>
</reference>
<dbReference type="InterPro" id="IPR001296">
    <property type="entry name" value="Glyco_trans_1"/>
</dbReference>
<dbReference type="Pfam" id="PF00534">
    <property type="entry name" value="Glycos_transf_1"/>
    <property type="match status" value="1"/>
</dbReference>
<dbReference type="Gene3D" id="3.40.50.2000">
    <property type="entry name" value="Glycogen Phosphorylase B"/>
    <property type="match status" value="2"/>
</dbReference>
<feature type="domain" description="Glycosyl transferase family 1" evidence="1">
    <location>
        <begin position="219"/>
        <end position="376"/>
    </location>
</feature>
<gene>
    <name evidence="2" type="ORF">NIES267_24550</name>
</gene>
<dbReference type="Proteomes" id="UP000218418">
    <property type="component" value="Chromosome"/>
</dbReference>
<dbReference type="SUPFAM" id="SSF53756">
    <property type="entry name" value="UDP-Glycosyltransferase/glycogen phosphorylase"/>
    <property type="match status" value="1"/>
</dbReference>
<dbReference type="GO" id="GO:0016757">
    <property type="term" value="F:glycosyltransferase activity"/>
    <property type="evidence" value="ECO:0007669"/>
    <property type="project" value="InterPro"/>
</dbReference>
<keyword evidence="3" id="KW-1185">Reference proteome</keyword>
<organism evidence="2 3">
    <name type="scientific">Calothrix parasitica NIES-267</name>
    <dbReference type="NCBI Taxonomy" id="1973488"/>
    <lineage>
        <taxon>Bacteria</taxon>
        <taxon>Bacillati</taxon>
        <taxon>Cyanobacteriota</taxon>
        <taxon>Cyanophyceae</taxon>
        <taxon>Nostocales</taxon>
        <taxon>Calotrichaceae</taxon>
        <taxon>Calothrix</taxon>
    </lineage>
</organism>
<dbReference type="CDD" id="cd03801">
    <property type="entry name" value="GT4_PimA-like"/>
    <property type="match status" value="1"/>
</dbReference>
<proteinExistence type="predicted"/>
<dbReference type="PANTHER" id="PTHR45947">
    <property type="entry name" value="SULFOQUINOVOSYL TRANSFERASE SQD2"/>
    <property type="match status" value="1"/>
</dbReference>
<dbReference type="InterPro" id="IPR050194">
    <property type="entry name" value="Glycosyltransferase_grp1"/>
</dbReference>
<keyword evidence="2" id="KW-0808">Transferase</keyword>
<dbReference type="OrthoDB" id="73743at2"/>
<evidence type="ECO:0000313" key="2">
    <source>
        <dbReference type="EMBL" id="BAY82969.1"/>
    </source>
</evidence>
<protein>
    <submittedName>
        <fullName evidence="2">Group 1 glycosyl transferase</fullName>
    </submittedName>
</protein>
<accession>A0A1Z4LP22</accession>
<dbReference type="AlphaFoldDB" id="A0A1Z4LP22"/>
<evidence type="ECO:0000259" key="1">
    <source>
        <dbReference type="Pfam" id="PF00534"/>
    </source>
</evidence>
<evidence type="ECO:0000313" key="3">
    <source>
        <dbReference type="Proteomes" id="UP000218418"/>
    </source>
</evidence>
<dbReference type="PANTHER" id="PTHR45947:SF15">
    <property type="entry name" value="TEICHURONIC ACID BIOSYNTHESIS GLYCOSYLTRANSFERASE TUAC-RELATED"/>
    <property type="match status" value="1"/>
</dbReference>
<name>A0A1Z4LP22_9CYAN</name>
<dbReference type="EMBL" id="AP018227">
    <property type="protein sequence ID" value="BAY82969.1"/>
    <property type="molecule type" value="Genomic_DNA"/>
</dbReference>